<gene>
    <name evidence="1" type="ORF">GCM10009007_03400</name>
</gene>
<dbReference type="AlphaFoldDB" id="A0A8J3CFU0"/>
<reference evidence="1" key="2">
    <citation type="submission" date="2020-09" db="EMBL/GenBank/DDBJ databases">
        <authorList>
            <person name="Sun Q."/>
            <person name="Kim S."/>
        </authorList>
    </citation>
    <scope>NUCLEOTIDE SEQUENCE</scope>
    <source>
        <strain evidence="1">KCTC 32501</strain>
    </source>
</reference>
<sequence>MKKVDHSKLIIENLSGLNKVYKVGFPEETTGGQKYENGATVAQVAAWQEYGTKKDGKERIPPRPFMKNAADEFDSEPNKVRDALQAGVVKNPDAASDLLRLMLVGKIKDQISRGSFIENDKQTVKKKGSSRPLIDTGKMLGSVDFVEVKK</sequence>
<proteinExistence type="predicted"/>
<reference evidence="1" key="1">
    <citation type="journal article" date="2014" name="Int. J. Syst. Evol. Microbiol.">
        <title>Complete genome sequence of Corynebacterium casei LMG S-19264T (=DSM 44701T), isolated from a smear-ripened cheese.</title>
        <authorList>
            <consortium name="US DOE Joint Genome Institute (JGI-PGF)"/>
            <person name="Walter F."/>
            <person name="Albersmeier A."/>
            <person name="Kalinowski J."/>
            <person name="Ruckert C."/>
        </authorList>
    </citation>
    <scope>NUCLEOTIDE SEQUENCE</scope>
    <source>
        <strain evidence="1">KCTC 32501</strain>
    </source>
</reference>
<accession>A0A8J3CFU0</accession>
<dbReference type="Proteomes" id="UP000614287">
    <property type="component" value="Unassembled WGS sequence"/>
</dbReference>
<comment type="caution">
    <text evidence="1">The sequence shown here is derived from an EMBL/GenBank/DDBJ whole genome shotgun (WGS) entry which is preliminary data.</text>
</comment>
<keyword evidence="2" id="KW-1185">Reference proteome</keyword>
<protein>
    <submittedName>
        <fullName evidence="1">Uncharacterized protein</fullName>
    </submittedName>
</protein>
<dbReference type="EMBL" id="BMZG01000002">
    <property type="protein sequence ID" value="GHA66257.1"/>
    <property type="molecule type" value="Genomic_DNA"/>
</dbReference>
<organism evidence="1 2">
    <name type="scientific">Formosimonas limnophila</name>
    <dbReference type="NCBI Taxonomy" id="1384487"/>
    <lineage>
        <taxon>Bacteria</taxon>
        <taxon>Pseudomonadati</taxon>
        <taxon>Pseudomonadota</taxon>
        <taxon>Betaproteobacteria</taxon>
        <taxon>Burkholderiales</taxon>
        <taxon>Burkholderiaceae</taxon>
        <taxon>Formosimonas</taxon>
    </lineage>
</organism>
<dbReference type="RefSeq" id="WP_189490732.1">
    <property type="nucleotide sequence ID" value="NZ_BMZG01000002.1"/>
</dbReference>
<evidence type="ECO:0000313" key="1">
    <source>
        <dbReference type="EMBL" id="GHA66257.1"/>
    </source>
</evidence>
<evidence type="ECO:0000313" key="2">
    <source>
        <dbReference type="Proteomes" id="UP000614287"/>
    </source>
</evidence>
<name>A0A8J3CFU0_9BURK</name>